<proteinExistence type="predicted"/>
<dbReference type="PANTHER" id="PTHR48081:SF8">
    <property type="entry name" value="ALPHA_BETA HYDROLASE FOLD-3 DOMAIN-CONTAINING PROTEIN-RELATED"/>
    <property type="match status" value="1"/>
</dbReference>
<evidence type="ECO:0000313" key="4">
    <source>
        <dbReference type="Proteomes" id="UP001139485"/>
    </source>
</evidence>
<dbReference type="PANTHER" id="PTHR48081">
    <property type="entry name" value="AB HYDROLASE SUPERFAMILY PROTEIN C4A8.06C"/>
    <property type="match status" value="1"/>
</dbReference>
<accession>A0A9X2D8H2</accession>
<gene>
    <name evidence="3" type="ORF">M8330_10635</name>
</gene>
<dbReference type="EMBL" id="JAMOIL010000011">
    <property type="protein sequence ID" value="MCM0620747.1"/>
    <property type="molecule type" value="Genomic_DNA"/>
</dbReference>
<dbReference type="Pfam" id="PF07859">
    <property type="entry name" value="Abhydrolase_3"/>
    <property type="match status" value="1"/>
</dbReference>
<dbReference type="RefSeq" id="WP_250827296.1">
    <property type="nucleotide sequence ID" value="NZ_JAMOIL010000011.1"/>
</dbReference>
<keyword evidence="1 3" id="KW-0378">Hydrolase</keyword>
<keyword evidence="4" id="KW-1185">Reference proteome</keyword>
<evidence type="ECO:0000259" key="2">
    <source>
        <dbReference type="Pfam" id="PF07859"/>
    </source>
</evidence>
<feature type="domain" description="Alpha/beta hydrolase fold-3" evidence="2">
    <location>
        <begin position="84"/>
        <end position="280"/>
    </location>
</feature>
<dbReference type="InterPro" id="IPR013094">
    <property type="entry name" value="AB_hydrolase_3"/>
</dbReference>
<protein>
    <submittedName>
        <fullName evidence="3">Alpha/beta hydrolase</fullName>
    </submittedName>
</protein>
<dbReference type="Gene3D" id="3.40.50.1820">
    <property type="entry name" value="alpha/beta hydrolase"/>
    <property type="match status" value="1"/>
</dbReference>
<organism evidence="3 4">
    <name type="scientific">Nocardioides bruguierae</name>
    <dbReference type="NCBI Taxonomy" id="2945102"/>
    <lineage>
        <taxon>Bacteria</taxon>
        <taxon>Bacillati</taxon>
        <taxon>Actinomycetota</taxon>
        <taxon>Actinomycetes</taxon>
        <taxon>Propionibacteriales</taxon>
        <taxon>Nocardioidaceae</taxon>
        <taxon>Nocardioides</taxon>
    </lineage>
</organism>
<evidence type="ECO:0000256" key="1">
    <source>
        <dbReference type="ARBA" id="ARBA00022801"/>
    </source>
</evidence>
<evidence type="ECO:0000313" key="3">
    <source>
        <dbReference type="EMBL" id="MCM0620747.1"/>
    </source>
</evidence>
<dbReference type="AlphaFoldDB" id="A0A9X2D8H2"/>
<name>A0A9X2D8H2_9ACTN</name>
<dbReference type="Proteomes" id="UP001139485">
    <property type="component" value="Unassembled WGS sequence"/>
</dbReference>
<dbReference type="SUPFAM" id="SSF53474">
    <property type="entry name" value="alpha/beta-Hydrolases"/>
    <property type="match status" value="1"/>
</dbReference>
<dbReference type="InterPro" id="IPR029058">
    <property type="entry name" value="AB_hydrolase_fold"/>
</dbReference>
<dbReference type="InterPro" id="IPR050300">
    <property type="entry name" value="GDXG_lipolytic_enzyme"/>
</dbReference>
<comment type="caution">
    <text evidence="3">The sequence shown here is derived from an EMBL/GenBank/DDBJ whole genome shotgun (WGS) entry which is preliminary data.</text>
</comment>
<dbReference type="GO" id="GO:0016787">
    <property type="term" value="F:hydrolase activity"/>
    <property type="evidence" value="ECO:0007669"/>
    <property type="project" value="UniProtKB-KW"/>
</dbReference>
<reference evidence="3" key="1">
    <citation type="submission" date="2022-05" db="EMBL/GenBank/DDBJ databases">
        <authorList>
            <person name="Tuo L."/>
        </authorList>
    </citation>
    <scope>NUCLEOTIDE SEQUENCE</scope>
    <source>
        <strain evidence="3">BSK12Z-4</strain>
    </source>
</reference>
<sequence>MPRFPTLPPLPDVVVPAFVHATRAQRVFATEQAAHEHVESRALRPAPFGPPPLLRRDVTVTAERVDGWPVYTVRPRSGSTRGAVVYSHGGGWVNEISAFHWYLVAQVAVEAATTVVVPIYPLVPFGTAAEVAEGVAALVRRTEAEHGPTSVAGDSAGGQISLSVAQVLRDAGHLLPATVLISPALDLSLSNPAIPPMEHTDPWLAREGGLYLAKRWAGDLPLDDPRVSPLFGDLAGLGPLTQFTGTRDILNPDARLLAEKAAAAGVACEQHEVEGQLHVYPLTPTKPGSQARARIVEVLRAAPRG</sequence>